<dbReference type="CDD" id="cd00093">
    <property type="entry name" value="HTH_XRE"/>
    <property type="match status" value="1"/>
</dbReference>
<feature type="domain" description="HTH cro/C1-type" evidence="1">
    <location>
        <begin position="15"/>
        <end position="69"/>
    </location>
</feature>
<gene>
    <name evidence="2" type="ORF">B2M26_03135</name>
</gene>
<dbReference type="Gene3D" id="1.10.260.40">
    <property type="entry name" value="lambda repressor-like DNA-binding domains"/>
    <property type="match status" value="1"/>
</dbReference>
<organism evidence="2 3">
    <name type="scientific">Ferroacidibacillus organovorans</name>
    <dbReference type="NCBI Taxonomy" id="1765683"/>
    <lineage>
        <taxon>Bacteria</taxon>
        <taxon>Bacillati</taxon>
        <taxon>Bacillota</taxon>
        <taxon>Bacilli</taxon>
        <taxon>Bacillales</taxon>
        <taxon>Alicyclobacillaceae</taxon>
        <taxon>Ferroacidibacillus</taxon>
    </lineage>
</organism>
<dbReference type="GO" id="GO:0003677">
    <property type="term" value="F:DNA binding"/>
    <property type="evidence" value="ECO:0007669"/>
    <property type="project" value="InterPro"/>
</dbReference>
<dbReference type="EMBL" id="MWPS01000006">
    <property type="protein sequence ID" value="OPG17115.1"/>
    <property type="molecule type" value="Genomic_DNA"/>
</dbReference>
<reference evidence="2 3" key="1">
    <citation type="submission" date="2017-02" db="EMBL/GenBank/DDBJ databases">
        <title>Draft genome of Acidibacillus ferrooxidans Huett2.</title>
        <authorList>
            <person name="Schopf S."/>
        </authorList>
    </citation>
    <scope>NUCLEOTIDE SEQUENCE [LARGE SCALE GENOMIC DNA]</scope>
    <source>
        <strain evidence="2 3">Huett2</strain>
    </source>
</reference>
<dbReference type="InterPro" id="IPR010982">
    <property type="entry name" value="Lambda_DNA-bd_dom_sf"/>
</dbReference>
<name>A0A1V4EW16_9BACL</name>
<dbReference type="RefSeq" id="WP_079289919.1">
    <property type="nucleotide sequence ID" value="NZ_MWPS01000006.1"/>
</dbReference>
<protein>
    <recommendedName>
        <fullName evidence="1">HTH cro/C1-type domain-containing protein</fullName>
    </recommendedName>
</protein>
<dbReference type="SUPFAM" id="SSF47413">
    <property type="entry name" value="lambda repressor-like DNA-binding domains"/>
    <property type="match status" value="1"/>
</dbReference>
<evidence type="ECO:0000313" key="3">
    <source>
        <dbReference type="Proteomes" id="UP000190229"/>
    </source>
</evidence>
<evidence type="ECO:0000313" key="2">
    <source>
        <dbReference type="EMBL" id="OPG17115.1"/>
    </source>
</evidence>
<dbReference type="Proteomes" id="UP000190229">
    <property type="component" value="Unassembled WGS sequence"/>
</dbReference>
<dbReference type="InterPro" id="IPR001387">
    <property type="entry name" value="Cro/C1-type_HTH"/>
</dbReference>
<dbReference type="AlphaFoldDB" id="A0A1V4EW16"/>
<keyword evidence="3" id="KW-1185">Reference proteome</keyword>
<dbReference type="SMART" id="SM00530">
    <property type="entry name" value="HTH_XRE"/>
    <property type="match status" value="1"/>
</dbReference>
<sequence>MSKFSGLIFVKVDEFARARIVKGLSQRDLAQHVDYSIAYVSQLERGMRHPSPQAAQQFCIVLGKTFDDLFCLYDVHKSKQTNEGGDEHA</sequence>
<comment type="caution">
    <text evidence="2">The sequence shown here is derived from an EMBL/GenBank/DDBJ whole genome shotgun (WGS) entry which is preliminary data.</text>
</comment>
<accession>A0A1V4EW16</accession>
<dbReference type="PROSITE" id="PS50943">
    <property type="entry name" value="HTH_CROC1"/>
    <property type="match status" value="1"/>
</dbReference>
<evidence type="ECO:0000259" key="1">
    <source>
        <dbReference type="PROSITE" id="PS50943"/>
    </source>
</evidence>
<proteinExistence type="predicted"/>
<dbReference type="Pfam" id="PF01381">
    <property type="entry name" value="HTH_3"/>
    <property type="match status" value="1"/>
</dbReference>